<evidence type="ECO:0008006" key="3">
    <source>
        <dbReference type="Google" id="ProtNLM"/>
    </source>
</evidence>
<reference evidence="1 2" key="1">
    <citation type="submission" date="2017-10" db="EMBL/GenBank/DDBJ databases">
        <title>Comparative genomics in systemic dimorphic fungi from Ajellomycetaceae.</title>
        <authorList>
            <person name="Munoz J.F."/>
            <person name="Mcewen J.G."/>
            <person name="Clay O.K."/>
            <person name="Cuomo C.A."/>
        </authorList>
    </citation>
    <scope>NUCLEOTIDE SEQUENCE [LARGE SCALE GENOMIC DNA]</scope>
    <source>
        <strain evidence="1 2">UAMH5409</strain>
    </source>
</reference>
<evidence type="ECO:0000313" key="2">
    <source>
        <dbReference type="Proteomes" id="UP000223968"/>
    </source>
</evidence>
<keyword evidence="2" id="KW-1185">Reference proteome</keyword>
<dbReference type="Proteomes" id="UP000223968">
    <property type="component" value="Unassembled WGS sequence"/>
</dbReference>
<dbReference type="STRING" id="1447875.A0A2B7YBG1"/>
<protein>
    <recommendedName>
        <fullName evidence="3">Nucleotidyl transferase AbiEii/AbiGii toxin family protein</fullName>
    </recommendedName>
</protein>
<dbReference type="EMBL" id="PDNB01000003">
    <property type="protein sequence ID" value="PGH18530.1"/>
    <property type="molecule type" value="Genomic_DNA"/>
</dbReference>
<organism evidence="1 2">
    <name type="scientific">Helicocarpus griseus UAMH5409</name>
    <dbReference type="NCBI Taxonomy" id="1447875"/>
    <lineage>
        <taxon>Eukaryota</taxon>
        <taxon>Fungi</taxon>
        <taxon>Dikarya</taxon>
        <taxon>Ascomycota</taxon>
        <taxon>Pezizomycotina</taxon>
        <taxon>Eurotiomycetes</taxon>
        <taxon>Eurotiomycetidae</taxon>
        <taxon>Onygenales</taxon>
        <taxon>Ajellomycetaceae</taxon>
        <taxon>Helicocarpus</taxon>
    </lineage>
</organism>
<proteinExistence type="predicted"/>
<dbReference type="InterPro" id="IPR043519">
    <property type="entry name" value="NT_sf"/>
</dbReference>
<sequence length="216" mass="24295">MEQLHIQLSQFAVLDAAAQRVTAALEAMNCRHCFIGGYATSLIGGTRMTNDVHIIVDSDPVTIRDALAERYENSNFTWSNKLVAETSGVEQREIVIEILRGGASQQLKLPDAKSVPIHHVSPEDMQSGRIGNIKISVMKAANDMRDISSILDWLVMRGLRINFDGYPEKPKSELLPGFRMLHEESKEMGELLERTMEKEDFALIKDRNHSGRWTTS</sequence>
<dbReference type="OrthoDB" id="10066232at2759"/>
<gene>
    <name evidence="1" type="ORF">AJ79_00307</name>
</gene>
<evidence type="ECO:0000313" key="1">
    <source>
        <dbReference type="EMBL" id="PGH18530.1"/>
    </source>
</evidence>
<name>A0A2B7YBG1_9EURO</name>
<dbReference type="AlphaFoldDB" id="A0A2B7YBG1"/>
<dbReference type="SUPFAM" id="SSF81301">
    <property type="entry name" value="Nucleotidyltransferase"/>
    <property type="match status" value="1"/>
</dbReference>
<comment type="caution">
    <text evidence="1">The sequence shown here is derived from an EMBL/GenBank/DDBJ whole genome shotgun (WGS) entry which is preliminary data.</text>
</comment>
<accession>A0A2B7YBG1</accession>